<feature type="region of interest" description="Disordered" evidence="1">
    <location>
        <begin position="128"/>
        <end position="221"/>
    </location>
</feature>
<evidence type="ECO:0000313" key="3">
    <source>
        <dbReference type="Proteomes" id="UP000658656"/>
    </source>
</evidence>
<sequence>MHLGRGQRVVDDQRDPFVRAPGPPPVRAPVEAFGDLRGGVAGGEQQFAQGGTLTVGAVGPTGEPDEEPAVGVVLPVLLHPVVDQRGPPRSGCPAHDRDLGPDAVGEPGVQLPERPLVVGVVLRHGRDLAQRRHPPRTVEVDLPDVAPHDDSFSGPIEQVLHTRTVPPPTAPTRTKKASTTGPDKPELRKKQASWLVNTKRPNAHNRKEHAPWGSGGSPPRV</sequence>
<reference evidence="2" key="2">
    <citation type="submission" date="2020-09" db="EMBL/GenBank/DDBJ databases">
        <authorList>
            <person name="Sun Q."/>
            <person name="Zhou Y."/>
        </authorList>
    </citation>
    <scope>NUCLEOTIDE SEQUENCE</scope>
    <source>
        <strain evidence="2">CGMCC 4.7679</strain>
    </source>
</reference>
<name>A0A8H9J132_9PSEU</name>
<keyword evidence="3" id="KW-1185">Reference proteome</keyword>
<protein>
    <submittedName>
        <fullName evidence="2">Uncharacterized protein</fullName>
    </submittedName>
</protein>
<dbReference type="Proteomes" id="UP000658656">
    <property type="component" value="Unassembled WGS sequence"/>
</dbReference>
<reference evidence="2" key="1">
    <citation type="journal article" date="2014" name="Int. J. Syst. Evol. Microbiol.">
        <title>Complete genome sequence of Corynebacterium casei LMG S-19264T (=DSM 44701T), isolated from a smear-ripened cheese.</title>
        <authorList>
            <consortium name="US DOE Joint Genome Institute (JGI-PGF)"/>
            <person name="Walter F."/>
            <person name="Albersmeier A."/>
            <person name="Kalinowski J."/>
            <person name="Ruckert C."/>
        </authorList>
    </citation>
    <scope>NUCLEOTIDE SEQUENCE</scope>
    <source>
        <strain evidence="2">CGMCC 4.7679</strain>
    </source>
</reference>
<gene>
    <name evidence="2" type="ORF">GCM10017566_34460</name>
</gene>
<feature type="compositionally biased region" description="Basic and acidic residues" evidence="1">
    <location>
        <begin position="8"/>
        <end position="17"/>
    </location>
</feature>
<feature type="region of interest" description="Disordered" evidence="1">
    <location>
        <begin position="1"/>
        <end position="28"/>
    </location>
</feature>
<evidence type="ECO:0000313" key="2">
    <source>
        <dbReference type="EMBL" id="GHF58241.1"/>
    </source>
</evidence>
<dbReference type="AlphaFoldDB" id="A0A8H9J132"/>
<feature type="region of interest" description="Disordered" evidence="1">
    <location>
        <begin position="82"/>
        <end position="110"/>
    </location>
</feature>
<dbReference type="EMBL" id="BNAV01000004">
    <property type="protein sequence ID" value="GHF58241.1"/>
    <property type="molecule type" value="Genomic_DNA"/>
</dbReference>
<evidence type="ECO:0000256" key="1">
    <source>
        <dbReference type="SAM" id="MobiDB-lite"/>
    </source>
</evidence>
<organism evidence="2 3">
    <name type="scientific">Amycolatopsis bartoniae</name>
    <dbReference type="NCBI Taxonomy" id="941986"/>
    <lineage>
        <taxon>Bacteria</taxon>
        <taxon>Bacillati</taxon>
        <taxon>Actinomycetota</taxon>
        <taxon>Actinomycetes</taxon>
        <taxon>Pseudonocardiales</taxon>
        <taxon>Pseudonocardiaceae</taxon>
        <taxon>Amycolatopsis</taxon>
    </lineage>
</organism>
<proteinExistence type="predicted"/>
<accession>A0A8H9J132</accession>
<comment type="caution">
    <text evidence="2">The sequence shown here is derived from an EMBL/GenBank/DDBJ whole genome shotgun (WGS) entry which is preliminary data.</text>
</comment>